<accession>A0ABS5XNZ5</accession>
<proteinExistence type="predicted"/>
<comment type="caution">
    <text evidence="1">The sequence shown here is derived from an EMBL/GenBank/DDBJ whole genome shotgun (WGS) entry which is preliminary data.</text>
</comment>
<evidence type="ECO:0000313" key="1">
    <source>
        <dbReference type="EMBL" id="MBT8769432.1"/>
    </source>
</evidence>
<dbReference type="EMBL" id="JAGTIS010000028">
    <property type="protein sequence ID" value="MBT8769432.1"/>
    <property type="molecule type" value="Genomic_DNA"/>
</dbReference>
<dbReference type="InterPro" id="IPR032024">
    <property type="entry name" value="DUF5064"/>
</dbReference>
<reference evidence="1 2" key="1">
    <citation type="submission" date="2021-04" db="EMBL/GenBank/DDBJ databases">
        <title>Pseudomonas boanensis sp. nov., a bacterium isolated from river water used for household purposes in Boane District, Mozambique.</title>
        <authorList>
            <person name="Nicklasson M."/>
            <person name="Martin-Rodriguez A.J."/>
            <person name="Thorell K."/>
            <person name="Neves L."/>
            <person name="Mussagy A."/>
            <person name="Rydberg H.A."/>
            <person name="Hernroth B."/>
            <person name="Svensson-Stadler L."/>
            <person name="Sjoling A."/>
        </authorList>
    </citation>
    <scope>NUCLEOTIDE SEQUENCE [LARGE SCALE GENOMIC DNA]</scope>
    <source>
        <strain evidence="1 2">DB1</strain>
    </source>
</reference>
<sequence>MFKPGHLHLTTPLDRPHLPKFDIDVLYEVRRDPVEGVLMHFKVVGTIGGREFCEEFDLHRDTAFNFASPITRALVKHGLPLNAGPIMPEHADYDAMFEDIRLQLGGQSGEPVDFDHLDKDGL</sequence>
<dbReference type="Proteomes" id="UP001519667">
    <property type="component" value="Unassembled WGS sequence"/>
</dbReference>
<gene>
    <name evidence="1" type="ORF">J7302_25315</name>
</gene>
<dbReference type="Pfam" id="PF16703">
    <property type="entry name" value="DUF5064"/>
    <property type="match status" value="1"/>
</dbReference>
<evidence type="ECO:0000313" key="2">
    <source>
        <dbReference type="Proteomes" id="UP001519667"/>
    </source>
</evidence>
<organism evidence="1 2">
    <name type="scientific">Metapseudomonas boanensis</name>
    <dbReference type="NCBI Taxonomy" id="2822138"/>
    <lineage>
        <taxon>Bacteria</taxon>
        <taxon>Pseudomonadati</taxon>
        <taxon>Pseudomonadota</taxon>
        <taxon>Gammaproteobacteria</taxon>
        <taxon>Pseudomonadales</taxon>
        <taxon>Pseudomonadaceae</taxon>
        <taxon>Metapseudomonas</taxon>
    </lineage>
</organism>
<dbReference type="RefSeq" id="WP_215381370.1">
    <property type="nucleotide sequence ID" value="NZ_JAGTIS010000028.1"/>
</dbReference>
<name>A0ABS5XNZ5_9GAMM</name>
<keyword evidence="2" id="KW-1185">Reference proteome</keyword>
<dbReference type="Gene3D" id="3.30.160.370">
    <property type="entry name" value="Domain of unknown function DUF5064"/>
    <property type="match status" value="1"/>
</dbReference>
<protein>
    <submittedName>
        <fullName evidence="1">DUF5064 family protein</fullName>
    </submittedName>
</protein>